<gene>
    <name evidence="3" type="ORF">H7F51_09355</name>
</gene>
<evidence type="ECO:0000313" key="4">
    <source>
        <dbReference type="Proteomes" id="UP000566813"/>
    </source>
</evidence>
<dbReference type="Proteomes" id="UP000566813">
    <property type="component" value="Unassembled WGS sequence"/>
</dbReference>
<accession>A0A7X1KLY4</accession>
<organism evidence="3 4">
    <name type="scientific">Novosphingobium flavum</name>
    <dbReference type="NCBI Taxonomy" id="1778672"/>
    <lineage>
        <taxon>Bacteria</taxon>
        <taxon>Pseudomonadati</taxon>
        <taxon>Pseudomonadota</taxon>
        <taxon>Alphaproteobacteria</taxon>
        <taxon>Sphingomonadales</taxon>
        <taxon>Sphingomonadaceae</taxon>
        <taxon>Novosphingobium</taxon>
    </lineage>
</organism>
<evidence type="ECO:0000259" key="2">
    <source>
        <dbReference type="Pfam" id="PF03713"/>
    </source>
</evidence>
<evidence type="ECO:0000313" key="3">
    <source>
        <dbReference type="EMBL" id="MBC2665730.1"/>
    </source>
</evidence>
<keyword evidence="4" id="KW-1185">Reference proteome</keyword>
<feature type="transmembrane region" description="Helical" evidence="1">
    <location>
        <begin position="72"/>
        <end position="92"/>
    </location>
</feature>
<keyword evidence="1" id="KW-0472">Membrane</keyword>
<feature type="transmembrane region" description="Helical" evidence="1">
    <location>
        <begin position="47"/>
        <end position="66"/>
    </location>
</feature>
<dbReference type="InterPro" id="IPR005183">
    <property type="entry name" value="DUF305_CopM-like"/>
</dbReference>
<dbReference type="Gene3D" id="1.20.1260.10">
    <property type="match status" value="1"/>
</dbReference>
<dbReference type="InterPro" id="IPR012347">
    <property type="entry name" value="Ferritin-like"/>
</dbReference>
<comment type="caution">
    <text evidence="3">The sequence shown here is derived from an EMBL/GenBank/DDBJ whole genome shotgun (WGS) entry which is preliminary data.</text>
</comment>
<protein>
    <submittedName>
        <fullName evidence="3">DUF305 domain-containing protein</fullName>
    </submittedName>
</protein>
<dbReference type="AlphaFoldDB" id="A0A7X1KLY4"/>
<reference evidence="3 4" key="1">
    <citation type="submission" date="2020-08" db="EMBL/GenBank/DDBJ databases">
        <title>The genome sequence of type strain Novosphingobium flavum NBRC 111647.</title>
        <authorList>
            <person name="Liu Y."/>
        </authorList>
    </citation>
    <scope>NUCLEOTIDE SEQUENCE [LARGE SCALE GENOMIC DNA]</scope>
    <source>
        <strain evidence="3 4">NBRC 111647</strain>
    </source>
</reference>
<feature type="transmembrane region" description="Helical" evidence="1">
    <location>
        <begin position="12"/>
        <end position="35"/>
    </location>
</feature>
<sequence length="185" mass="20220">MPTTDQPGSMGWSRLAAMIVVSTAVMFILMYQLVYSTDHAYFSLNRFLSALIMGGVMTAIMLGFMWDMYHPRAIKVAVLWSGIAVAAILLVLNRTQALVDDTAFMNAMIPHHSIAINNARKASISDPRVRKLADEIIAGQVREIEEMKILTADIKRHGPRGSAPLPPIPATVTPAMSAEIAQSVQ</sequence>
<name>A0A7X1KLY4_9SPHN</name>
<keyword evidence="1" id="KW-0812">Transmembrane</keyword>
<feature type="domain" description="DUF305" evidence="2">
    <location>
        <begin position="100"/>
        <end position="148"/>
    </location>
</feature>
<keyword evidence="1" id="KW-1133">Transmembrane helix</keyword>
<dbReference type="Pfam" id="PF03713">
    <property type="entry name" value="DUF305"/>
    <property type="match status" value="1"/>
</dbReference>
<proteinExistence type="predicted"/>
<evidence type="ECO:0000256" key="1">
    <source>
        <dbReference type="SAM" id="Phobius"/>
    </source>
</evidence>
<dbReference type="EMBL" id="JACLAW010000006">
    <property type="protein sequence ID" value="MBC2665730.1"/>
    <property type="molecule type" value="Genomic_DNA"/>
</dbReference>
<dbReference type="RefSeq" id="WP_185663986.1">
    <property type="nucleotide sequence ID" value="NZ_JACLAW010000006.1"/>
</dbReference>